<keyword evidence="10" id="KW-0511">Multifunctional enzyme</keyword>
<dbReference type="Gene3D" id="1.10.340.70">
    <property type="match status" value="1"/>
</dbReference>
<evidence type="ECO:0000256" key="1">
    <source>
        <dbReference type="ARBA" id="ARBA00010879"/>
    </source>
</evidence>
<dbReference type="Pfam" id="PF00078">
    <property type="entry name" value="RVT_1"/>
    <property type="match status" value="1"/>
</dbReference>
<keyword evidence="3" id="KW-0645">Protease</keyword>
<dbReference type="Gene3D" id="3.10.20.370">
    <property type="match status" value="1"/>
</dbReference>
<dbReference type="GO" id="GO:0004523">
    <property type="term" value="F:RNA-DNA hybrid ribonuclease activity"/>
    <property type="evidence" value="ECO:0007669"/>
    <property type="project" value="UniProtKB-EC"/>
</dbReference>
<dbReference type="PANTHER" id="PTHR37984">
    <property type="entry name" value="PROTEIN CBG26694"/>
    <property type="match status" value="1"/>
</dbReference>
<evidence type="ECO:0000256" key="8">
    <source>
        <dbReference type="ARBA" id="ARBA00022801"/>
    </source>
</evidence>
<dbReference type="PANTHER" id="PTHR37984:SF5">
    <property type="entry name" value="PROTEIN NYNRIN-LIKE"/>
    <property type="match status" value="1"/>
</dbReference>
<dbReference type="PROSITE" id="PS50878">
    <property type="entry name" value="RT_POL"/>
    <property type="match status" value="1"/>
</dbReference>
<dbReference type="SUPFAM" id="SSF56672">
    <property type="entry name" value="DNA/RNA polymerases"/>
    <property type="match status" value="1"/>
</dbReference>
<dbReference type="InterPro" id="IPR000477">
    <property type="entry name" value="RT_dom"/>
</dbReference>
<dbReference type="InterPro" id="IPR050951">
    <property type="entry name" value="Retrovirus_Pol_polyprotein"/>
</dbReference>
<evidence type="ECO:0000256" key="12">
    <source>
        <dbReference type="SAM" id="MobiDB-lite"/>
    </source>
</evidence>
<evidence type="ECO:0000259" key="14">
    <source>
        <dbReference type="PROSITE" id="PS50994"/>
    </source>
</evidence>
<dbReference type="GeneTree" id="ENSGT01100000263500"/>
<dbReference type="CDD" id="cd01647">
    <property type="entry name" value="RT_LTR"/>
    <property type="match status" value="1"/>
</dbReference>
<feature type="domain" description="Reverse transcriptase" evidence="13">
    <location>
        <begin position="296"/>
        <end position="475"/>
    </location>
</feature>
<evidence type="ECO:0000256" key="5">
    <source>
        <dbReference type="ARBA" id="ARBA00022695"/>
    </source>
</evidence>
<evidence type="ECO:0000256" key="2">
    <source>
        <dbReference type="ARBA" id="ARBA00012180"/>
    </source>
</evidence>
<feature type="region of interest" description="Disordered" evidence="12">
    <location>
        <begin position="1284"/>
        <end position="1315"/>
    </location>
</feature>
<dbReference type="Gene3D" id="3.30.70.270">
    <property type="match status" value="2"/>
</dbReference>
<dbReference type="FunFam" id="3.30.70.270:FF:000020">
    <property type="entry name" value="Transposon Tf2-6 polyprotein-like Protein"/>
    <property type="match status" value="1"/>
</dbReference>
<keyword evidence="6" id="KW-0540">Nuclease</keyword>
<dbReference type="GO" id="GO:0008233">
    <property type="term" value="F:peptidase activity"/>
    <property type="evidence" value="ECO:0007669"/>
    <property type="project" value="UniProtKB-KW"/>
</dbReference>
<proteinExistence type="inferred from homology"/>
<dbReference type="GO" id="GO:0003676">
    <property type="term" value="F:nucleic acid binding"/>
    <property type="evidence" value="ECO:0007669"/>
    <property type="project" value="InterPro"/>
</dbReference>
<keyword evidence="7" id="KW-0255">Endonuclease</keyword>
<dbReference type="FunFam" id="1.10.340.70:FF:000001">
    <property type="entry name" value="Retrovirus-related Pol polyprotein from transposon gypsy-like Protein"/>
    <property type="match status" value="1"/>
</dbReference>
<dbReference type="Bgee" id="ENSORLG00000028051">
    <property type="expression patterns" value="Expressed in testis"/>
</dbReference>
<keyword evidence="9" id="KW-0695">RNA-directed DNA polymerase</keyword>
<accession>A0A3B3IAY1</accession>
<dbReference type="GO" id="GO:0003964">
    <property type="term" value="F:RNA-directed DNA polymerase activity"/>
    <property type="evidence" value="ECO:0007669"/>
    <property type="project" value="UniProtKB-KW"/>
</dbReference>
<sequence>MGLTVTECGFLVVRDPDKQQVRMQNSGLVSDRVSTMTNETQQLDKNNPPLLIGMNVIKRCKELSIASLDSTLGGQLDSAWKETLQKLQMDDGAEKVSAARVASKNATHVPAASVATVYAKRGTKHSHGLLLLEPTNTPMPSGLIVIPTLVDVAKRVFPVQVVNLSEEDLWLSPKTRLGILSKVECVEPAAEVSFNRISADHEEVTIEQKEASVSEDAPHLLLDHLKIGGTTEQQTRLAKLISQYTDVFALSDEDLGYADRIQHEIHLTDDVPVTQPYRRVPPTQYKEVKDHIAQLLRKGVIQESTSAYASPIVLVRKADNSLRLCVDYRRLNAKTRRDAFPLPRIDECFDALHGAKFFSTIDLASGYHQVAVHENDRHKTAFITPFGLFEYTRLPFGVCNGPATFQRLMQATMSDLVFQIMLVYLDDILVYSPTFDGHLTRLQTVFQRLRETGLKVKVEKCNFLQSSVRFLGHQISADGIGTDPDKVAAVKQWPVPASVKELRSFLGFCSYYRRFLQGFSQLAGPLHDAVNTCLNQSNMSRSKNLFKSVWTAECQDSFEELKERLTSAPLLGYANFSLPFILETDASSLGLGAVLYQIQDGEKRVIAYASRRLRGAEKNDRNYSSMKLELLALKWAVSEKFRGYLLGAKFTVMTDNNPLCHLDSARLGAVEQRWIAQLAPFDFDVRYRPGRCNAAADALSRQPLAGEPETNGDDEFDGCISICNMIQRGTSLDPDLVCEGIKCCQVREMRATAAEQVVENKDLQGNTPTLPGYSKEELRQFQQTDPTIKSFCQFWDQKTKPTYQQRRSLAKPVISLLRQWSRIIDVDGLLYRVIEDDHKLECQQLLLPECLKDSVLESVHNQMGHQGIERTQNLLKQRCFWVGMYEDVERWVKQCERCILTKLPQPHIRTPMKHFLATRPLEVVAVDFTLLEPASDGRENVLVVTDVFTKFTQAFPTRDQKADTTAKVLLREWFMKYGVPERLHSDQGRNFESEVIQELCKLYGVKKTRTTPHHPQGNAQCERFNRTLHDLLRTLPPEKKRRWPEYLPELIYAYNVTPHATTGYSPYYLLYGVHPHLPVDALLNQDQVVDRKHDWLVVHQERLHEAHNRTRQYSEQKAAERLELEKSKVYCPPVEIGQLVYLRQWPQGRNKIQDAWSSVIYRVLDVQDSTHTVEPLEGGPIKRVHRVNLRPCPGPVPAPRKLKKDTSTSTLAAPVEVRKENLESDPDYVLLEETTYPHLDQELNTDTDGVPDCQVLESWSTGGTVDGGTPLPGSELKDIVTNSMSGRDAETEVPVPAPRRSQRATAGLHSNPHHLPRSTCNAISLSPDVLSQLLINVGTAFFREAMNEGKCVN</sequence>
<dbReference type="InterPro" id="IPR036397">
    <property type="entry name" value="RNaseH_sf"/>
</dbReference>
<evidence type="ECO:0000256" key="7">
    <source>
        <dbReference type="ARBA" id="ARBA00022759"/>
    </source>
</evidence>
<evidence type="ECO:0000256" key="4">
    <source>
        <dbReference type="ARBA" id="ARBA00022679"/>
    </source>
</evidence>
<dbReference type="InterPro" id="IPR041588">
    <property type="entry name" value="Integrase_H2C2"/>
</dbReference>
<dbReference type="GO" id="GO:0006508">
    <property type="term" value="P:proteolysis"/>
    <property type="evidence" value="ECO:0007669"/>
    <property type="project" value="UniProtKB-KW"/>
</dbReference>
<reference evidence="15" key="3">
    <citation type="submission" date="2025-09" db="UniProtKB">
        <authorList>
            <consortium name="Ensembl"/>
        </authorList>
    </citation>
    <scope>IDENTIFICATION</scope>
    <source>
        <strain evidence="15">Hd-rR</strain>
    </source>
</reference>
<dbReference type="CDD" id="cd09274">
    <property type="entry name" value="RNase_HI_RT_Ty3"/>
    <property type="match status" value="1"/>
</dbReference>
<keyword evidence="8" id="KW-0378">Hydrolase</keyword>
<dbReference type="SUPFAM" id="SSF53098">
    <property type="entry name" value="Ribonuclease H-like"/>
    <property type="match status" value="1"/>
</dbReference>
<evidence type="ECO:0000256" key="3">
    <source>
        <dbReference type="ARBA" id="ARBA00022670"/>
    </source>
</evidence>
<evidence type="ECO:0000259" key="13">
    <source>
        <dbReference type="PROSITE" id="PS50878"/>
    </source>
</evidence>
<dbReference type="EC" id="3.1.26.4" evidence="2"/>
<dbReference type="InParanoid" id="A0A3B3IAY1"/>
<dbReference type="Pfam" id="PF00665">
    <property type="entry name" value="rve"/>
    <property type="match status" value="1"/>
</dbReference>
<protein>
    <recommendedName>
        <fullName evidence="11">Gypsy retrotransposon integrase-like protein 1</fullName>
        <ecNumber evidence="2">3.1.26.4</ecNumber>
    </recommendedName>
</protein>
<reference evidence="15" key="2">
    <citation type="submission" date="2025-08" db="UniProtKB">
        <authorList>
            <consortium name="Ensembl"/>
        </authorList>
    </citation>
    <scope>IDENTIFICATION</scope>
    <source>
        <strain evidence="15">Hd-rR</strain>
    </source>
</reference>
<dbReference type="Ensembl" id="ENSORLT00000044989.1">
    <property type="protein sequence ID" value="ENSORLP00000041224.1"/>
    <property type="gene ID" value="ENSORLG00000028051.1"/>
</dbReference>
<dbReference type="FunFam" id="3.10.20.370:FF:000001">
    <property type="entry name" value="Retrovirus-related Pol polyprotein from transposon 17.6-like protein"/>
    <property type="match status" value="1"/>
</dbReference>
<evidence type="ECO:0000256" key="9">
    <source>
        <dbReference type="ARBA" id="ARBA00022918"/>
    </source>
</evidence>
<keyword evidence="5" id="KW-0548">Nucleotidyltransferase</keyword>
<reference evidence="15 16" key="1">
    <citation type="journal article" date="2007" name="Nature">
        <title>The medaka draft genome and insights into vertebrate genome evolution.</title>
        <authorList>
            <person name="Kasahara M."/>
            <person name="Naruse K."/>
            <person name="Sasaki S."/>
            <person name="Nakatani Y."/>
            <person name="Qu W."/>
            <person name="Ahsan B."/>
            <person name="Yamada T."/>
            <person name="Nagayasu Y."/>
            <person name="Doi K."/>
            <person name="Kasai Y."/>
            <person name="Jindo T."/>
            <person name="Kobayashi D."/>
            <person name="Shimada A."/>
            <person name="Toyoda A."/>
            <person name="Kuroki Y."/>
            <person name="Fujiyama A."/>
            <person name="Sasaki T."/>
            <person name="Shimizu A."/>
            <person name="Asakawa S."/>
            <person name="Shimizu N."/>
            <person name="Hashimoto S."/>
            <person name="Yang J."/>
            <person name="Lee Y."/>
            <person name="Matsushima K."/>
            <person name="Sugano S."/>
            <person name="Sakaizumi M."/>
            <person name="Narita T."/>
            <person name="Ohishi K."/>
            <person name="Haga S."/>
            <person name="Ohta F."/>
            <person name="Nomoto H."/>
            <person name="Nogata K."/>
            <person name="Morishita T."/>
            <person name="Endo T."/>
            <person name="Shin-I T."/>
            <person name="Takeda H."/>
            <person name="Morishita S."/>
            <person name="Kohara Y."/>
        </authorList>
    </citation>
    <scope>NUCLEOTIDE SEQUENCE [LARGE SCALE GENOMIC DNA]</scope>
    <source>
        <strain evidence="15 16">Hd-rR</strain>
    </source>
</reference>
<dbReference type="Gene3D" id="3.30.420.10">
    <property type="entry name" value="Ribonuclease H-like superfamily/Ribonuclease H"/>
    <property type="match status" value="1"/>
</dbReference>
<comment type="similarity">
    <text evidence="1">Belongs to the beta type-B retroviral polymerase family. HERV class-II K(HML-2) pol subfamily.</text>
</comment>
<dbReference type="Proteomes" id="UP000001038">
    <property type="component" value="Chromosome 1"/>
</dbReference>
<dbReference type="FunFam" id="3.10.10.10:FF:000007">
    <property type="entry name" value="Retrovirus-related Pol polyprotein from transposon 17.6-like Protein"/>
    <property type="match status" value="1"/>
</dbReference>
<dbReference type="GO" id="GO:0015074">
    <property type="term" value="P:DNA integration"/>
    <property type="evidence" value="ECO:0007669"/>
    <property type="project" value="InterPro"/>
</dbReference>
<name>A0A3B3IAY1_ORYLA</name>
<keyword evidence="4" id="KW-0808">Transferase</keyword>
<evidence type="ECO:0000256" key="10">
    <source>
        <dbReference type="ARBA" id="ARBA00023268"/>
    </source>
</evidence>
<dbReference type="FunFam" id="3.30.420.10:FF:000032">
    <property type="entry name" value="Retrovirus-related Pol polyprotein from transposon 297-like Protein"/>
    <property type="match status" value="1"/>
</dbReference>
<evidence type="ECO:0000313" key="16">
    <source>
        <dbReference type="Proteomes" id="UP000001038"/>
    </source>
</evidence>
<dbReference type="InterPro" id="IPR043502">
    <property type="entry name" value="DNA/RNA_pol_sf"/>
</dbReference>
<evidence type="ECO:0000313" key="15">
    <source>
        <dbReference type="Ensembl" id="ENSORLP00000041224.1"/>
    </source>
</evidence>
<dbReference type="PROSITE" id="PS50994">
    <property type="entry name" value="INTEGRASE"/>
    <property type="match status" value="1"/>
</dbReference>
<keyword evidence="16" id="KW-1185">Reference proteome</keyword>
<dbReference type="Pfam" id="PF17921">
    <property type="entry name" value="Integrase_H2C2"/>
    <property type="match status" value="1"/>
</dbReference>
<feature type="domain" description="Integrase catalytic" evidence="14">
    <location>
        <begin position="916"/>
        <end position="1074"/>
    </location>
</feature>
<dbReference type="InterPro" id="IPR001584">
    <property type="entry name" value="Integrase_cat-core"/>
</dbReference>
<organism evidence="15 16">
    <name type="scientific">Oryzias latipes</name>
    <name type="common">Japanese rice fish</name>
    <name type="synonym">Japanese killifish</name>
    <dbReference type="NCBI Taxonomy" id="8090"/>
    <lineage>
        <taxon>Eukaryota</taxon>
        <taxon>Metazoa</taxon>
        <taxon>Chordata</taxon>
        <taxon>Craniata</taxon>
        <taxon>Vertebrata</taxon>
        <taxon>Euteleostomi</taxon>
        <taxon>Actinopterygii</taxon>
        <taxon>Neopterygii</taxon>
        <taxon>Teleostei</taxon>
        <taxon>Neoteleostei</taxon>
        <taxon>Acanthomorphata</taxon>
        <taxon>Ovalentaria</taxon>
        <taxon>Atherinomorphae</taxon>
        <taxon>Beloniformes</taxon>
        <taxon>Adrianichthyidae</taxon>
        <taxon>Oryziinae</taxon>
        <taxon>Oryzias</taxon>
    </lineage>
</organism>
<dbReference type="InterPro" id="IPR012337">
    <property type="entry name" value="RNaseH-like_sf"/>
</dbReference>
<evidence type="ECO:0000256" key="6">
    <source>
        <dbReference type="ARBA" id="ARBA00022722"/>
    </source>
</evidence>
<dbReference type="Pfam" id="PF17919">
    <property type="entry name" value="RT_RNaseH_2"/>
    <property type="match status" value="1"/>
</dbReference>
<evidence type="ECO:0000256" key="11">
    <source>
        <dbReference type="ARBA" id="ARBA00039658"/>
    </source>
</evidence>
<dbReference type="Gene3D" id="3.10.10.10">
    <property type="entry name" value="HIV Type 1 Reverse Transcriptase, subunit A, domain 1"/>
    <property type="match status" value="1"/>
</dbReference>
<dbReference type="InterPro" id="IPR041577">
    <property type="entry name" value="RT_RNaseH_2"/>
</dbReference>
<dbReference type="InterPro" id="IPR043128">
    <property type="entry name" value="Rev_trsase/Diguanyl_cyclase"/>
</dbReference>